<evidence type="ECO:0000313" key="3">
    <source>
        <dbReference type="Proteomes" id="UP000095767"/>
    </source>
</evidence>
<dbReference type="EMBL" id="LWDX02012048">
    <property type="protein sequence ID" value="OEL35443.1"/>
    <property type="molecule type" value="Genomic_DNA"/>
</dbReference>
<dbReference type="Proteomes" id="UP000095767">
    <property type="component" value="Unassembled WGS sequence"/>
</dbReference>
<organism evidence="2 3">
    <name type="scientific">Dichanthelium oligosanthes</name>
    <dbReference type="NCBI Taxonomy" id="888268"/>
    <lineage>
        <taxon>Eukaryota</taxon>
        <taxon>Viridiplantae</taxon>
        <taxon>Streptophyta</taxon>
        <taxon>Embryophyta</taxon>
        <taxon>Tracheophyta</taxon>
        <taxon>Spermatophyta</taxon>
        <taxon>Magnoliopsida</taxon>
        <taxon>Liliopsida</taxon>
        <taxon>Poales</taxon>
        <taxon>Poaceae</taxon>
        <taxon>PACMAD clade</taxon>
        <taxon>Panicoideae</taxon>
        <taxon>Panicodae</taxon>
        <taxon>Paniceae</taxon>
        <taxon>Dichantheliinae</taxon>
        <taxon>Dichanthelium</taxon>
    </lineage>
</organism>
<accession>A0A1E5WDF4</accession>
<feature type="region of interest" description="Disordered" evidence="1">
    <location>
        <begin position="1"/>
        <end position="80"/>
    </location>
</feature>
<proteinExistence type="predicted"/>
<feature type="compositionally biased region" description="Low complexity" evidence="1">
    <location>
        <begin position="55"/>
        <end position="70"/>
    </location>
</feature>
<reference evidence="2 3" key="1">
    <citation type="submission" date="2016-09" db="EMBL/GenBank/DDBJ databases">
        <title>The draft genome of Dichanthelium oligosanthes: A C3 panicoid grass species.</title>
        <authorList>
            <person name="Studer A.J."/>
            <person name="Schnable J.C."/>
            <person name="Brutnell T.P."/>
        </authorList>
    </citation>
    <scope>NUCLEOTIDE SEQUENCE [LARGE SCALE GENOMIC DNA]</scope>
    <source>
        <strain evidence="3">cv. Kellogg 1175</strain>
        <tissue evidence="2">Leaf</tissue>
    </source>
</reference>
<keyword evidence="3" id="KW-1185">Reference proteome</keyword>
<protein>
    <submittedName>
        <fullName evidence="2">Uncharacterized protein</fullName>
    </submittedName>
</protein>
<name>A0A1E5WDF4_9POAL</name>
<dbReference type="AlphaFoldDB" id="A0A1E5WDF4"/>
<sequence>LYRLAPRASEPAPGSSRSRRGTDEEDGRVRSAGEGADQGAEAPQGRGHEGHQGGRRVVQEGVEQGQEQHQALGRVSSSSGFLPCPSIGLDCSVLL</sequence>
<gene>
    <name evidence="2" type="ORF">BAE44_0003541</name>
</gene>
<feature type="non-terminal residue" evidence="2">
    <location>
        <position position="1"/>
    </location>
</feature>
<evidence type="ECO:0000313" key="2">
    <source>
        <dbReference type="EMBL" id="OEL35443.1"/>
    </source>
</evidence>
<comment type="caution">
    <text evidence="2">The sequence shown here is derived from an EMBL/GenBank/DDBJ whole genome shotgun (WGS) entry which is preliminary data.</text>
</comment>
<evidence type="ECO:0000256" key="1">
    <source>
        <dbReference type="SAM" id="MobiDB-lite"/>
    </source>
</evidence>